<dbReference type="Proteomes" id="UP000297762">
    <property type="component" value="Unassembled WGS sequence"/>
</dbReference>
<evidence type="ECO:0000313" key="4">
    <source>
        <dbReference type="Proteomes" id="UP000297762"/>
    </source>
</evidence>
<dbReference type="SMART" id="SM00612">
    <property type="entry name" value="Kelch"/>
    <property type="match status" value="3"/>
</dbReference>
<keyword evidence="1" id="KW-0880">Kelch repeat</keyword>
<dbReference type="SUPFAM" id="SSF50965">
    <property type="entry name" value="Galactose oxidase, central domain"/>
    <property type="match status" value="1"/>
</dbReference>
<dbReference type="InterPro" id="IPR011043">
    <property type="entry name" value="Gal_Oxase/kelch_b-propeller"/>
</dbReference>
<dbReference type="InterPro" id="IPR006652">
    <property type="entry name" value="Kelch_1"/>
</dbReference>
<evidence type="ECO:0008006" key="5">
    <source>
        <dbReference type="Google" id="ProtNLM"/>
    </source>
</evidence>
<sequence length="455" mass="48756">MKSHIIFFKTILLSFFFIFSCGHSQLAGILGEEASKAEFPFIAKLGPTSATISWKCSMEAKGTAYVSSGVYPSLLKSSKNHFIQLENLNPNTEYTVFLTCGSQKMLEGQVLQFVTWISSDPPKTRGIWLVGGIGSNALPVAEIDLFDPVTGTWYPSITSLPTPRIYASVVSHKNRIYVIGGLENNSGTYVSSLKVEAYDPYLDIWTTMSPLPSGSQGAVVGSVGDEIYIISGSNSPDMTNGPVLNTVLKFYPDIGATGQWVSYSSASTIFSRVDMSGCGIDGTIFYTGGRTYNTGSTNTSTDAFVSSANTTTSFSEPSLSESKHGAAGLCIQPAPSDAYPTDSNWFAVIGGSTGSGNVAQPATSIVPSDKTEFLLPGSATFSAGPTLPNTLYYPASQISYETRKIFVFGGSHTINVAENSVYSLDSADPILSAWTTLIEPMPHRRYGHKAIRIDR</sequence>
<protein>
    <recommendedName>
        <fullName evidence="5">Galactose oxidase</fullName>
    </recommendedName>
</protein>
<dbReference type="PANTHER" id="PTHR46260">
    <property type="entry name" value="RING-TYPE DOMAIN-CONTAINING PROTEIN"/>
    <property type="match status" value="1"/>
</dbReference>
<organism evidence="3 4">
    <name type="scientific">Leptospira sarikeiensis</name>
    <dbReference type="NCBI Taxonomy" id="2484943"/>
    <lineage>
        <taxon>Bacteria</taxon>
        <taxon>Pseudomonadati</taxon>
        <taxon>Spirochaetota</taxon>
        <taxon>Spirochaetia</taxon>
        <taxon>Leptospirales</taxon>
        <taxon>Leptospiraceae</taxon>
        <taxon>Leptospira</taxon>
    </lineage>
</organism>
<dbReference type="Pfam" id="PF01344">
    <property type="entry name" value="Kelch_1"/>
    <property type="match status" value="1"/>
</dbReference>
<evidence type="ECO:0000256" key="2">
    <source>
        <dbReference type="ARBA" id="ARBA00022737"/>
    </source>
</evidence>
<dbReference type="AlphaFoldDB" id="A0A4R9KF29"/>
<name>A0A4R9KF29_9LEPT</name>
<keyword evidence="2" id="KW-0677">Repeat</keyword>
<comment type="caution">
    <text evidence="3">The sequence shown here is derived from an EMBL/GenBank/DDBJ whole genome shotgun (WGS) entry which is preliminary data.</text>
</comment>
<dbReference type="PANTHER" id="PTHR46260:SF3">
    <property type="entry name" value="RING-TYPE DOMAIN-CONTAINING PROTEIN"/>
    <property type="match status" value="1"/>
</dbReference>
<reference evidence="3" key="1">
    <citation type="journal article" date="2019" name="PLoS Negl. Trop. Dis.">
        <title>Revisiting the worldwide diversity of Leptospira species in the environment.</title>
        <authorList>
            <person name="Vincent A.T."/>
            <person name="Schiettekatte O."/>
            <person name="Bourhy P."/>
            <person name="Veyrier F.J."/>
            <person name="Picardeau M."/>
        </authorList>
    </citation>
    <scope>NUCLEOTIDE SEQUENCE [LARGE SCALE GENOMIC DNA]</scope>
    <source>
        <strain evidence="3">201702455</strain>
    </source>
</reference>
<accession>A0A4R9KF29</accession>
<dbReference type="InterPro" id="IPR051746">
    <property type="entry name" value="Kelch_domain_containing_8"/>
</dbReference>
<dbReference type="RefSeq" id="WP_135647377.1">
    <property type="nucleotide sequence ID" value="NZ_RQGF01000002.1"/>
</dbReference>
<dbReference type="PROSITE" id="PS51257">
    <property type="entry name" value="PROKAR_LIPOPROTEIN"/>
    <property type="match status" value="1"/>
</dbReference>
<dbReference type="EMBL" id="RQGF01000002">
    <property type="protein sequence ID" value="TGL65961.1"/>
    <property type="molecule type" value="Genomic_DNA"/>
</dbReference>
<gene>
    <name evidence="3" type="ORF">EHQ64_00100</name>
</gene>
<keyword evidence="4" id="KW-1185">Reference proteome</keyword>
<dbReference type="InterPro" id="IPR015915">
    <property type="entry name" value="Kelch-typ_b-propeller"/>
</dbReference>
<dbReference type="OrthoDB" id="341897at2"/>
<evidence type="ECO:0000256" key="1">
    <source>
        <dbReference type="ARBA" id="ARBA00022441"/>
    </source>
</evidence>
<evidence type="ECO:0000313" key="3">
    <source>
        <dbReference type="EMBL" id="TGL65961.1"/>
    </source>
</evidence>
<dbReference type="SUPFAM" id="SSF117281">
    <property type="entry name" value="Kelch motif"/>
    <property type="match status" value="1"/>
</dbReference>
<proteinExistence type="predicted"/>
<dbReference type="Gene3D" id="2.120.10.80">
    <property type="entry name" value="Kelch-type beta propeller"/>
    <property type="match status" value="2"/>
</dbReference>